<dbReference type="CDD" id="cd16913">
    <property type="entry name" value="YkuD_like"/>
    <property type="match status" value="1"/>
</dbReference>
<feature type="region of interest" description="Disordered" evidence="7">
    <location>
        <begin position="1"/>
        <end position="76"/>
    </location>
</feature>
<evidence type="ECO:0000256" key="3">
    <source>
        <dbReference type="ARBA" id="ARBA00022960"/>
    </source>
</evidence>
<keyword evidence="10" id="KW-1185">Reference proteome</keyword>
<dbReference type="Gene3D" id="2.40.440.10">
    <property type="entry name" value="L,D-transpeptidase catalytic domain-like"/>
    <property type="match status" value="1"/>
</dbReference>
<evidence type="ECO:0000256" key="4">
    <source>
        <dbReference type="ARBA" id="ARBA00022984"/>
    </source>
</evidence>
<dbReference type="GO" id="GO:0005576">
    <property type="term" value="C:extracellular region"/>
    <property type="evidence" value="ECO:0007669"/>
    <property type="project" value="TreeGrafter"/>
</dbReference>
<feature type="active site" description="Nucleophile" evidence="6">
    <location>
        <position position="710"/>
    </location>
</feature>
<dbReference type="InterPro" id="IPR005490">
    <property type="entry name" value="LD_TPept_cat_dom"/>
</dbReference>
<dbReference type="PANTHER" id="PTHR30582">
    <property type="entry name" value="L,D-TRANSPEPTIDASE"/>
    <property type="match status" value="1"/>
</dbReference>
<dbReference type="EMBL" id="NMVO01000015">
    <property type="protein sequence ID" value="OYO11790.1"/>
    <property type="molecule type" value="Genomic_DNA"/>
</dbReference>
<dbReference type="Proteomes" id="UP000215896">
    <property type="component" value="Unassembled WGS sequence"/>
</dbReference>
<dbReference type="InterPro" id="IPR013207">
    <property type="entry name" value="LGFP"/>
</dbReference>
<accession>A0A255G769</accession>
<evidence type="ECO:0000256" key="5">
    <source>
        <dbReference type="ARBA" id="ARBA00023316"/>
    </source>
</evidence>
<dbReference type="SUPFAM" id="SSF141523">
    <property type="entry name" value="L,D-transpeptidase catalytic domain-like"/>
    <property type="match status" value="1"/>
</dbReference>
<dbReference type="GO" id="GO:0071555">
    <property type="term" value="P:cell wall organization"/>
    <property type="evidence" value="ECO:0007669"/>
    <property type="project" value="UniProtKB-UniRule"/>
</dbReference>
<keyword evidence="4 6" id="KW-0573">Peptidoglycan synthesis</keyword>
<name>A0A255G769_9ACTN</name>
<dbReference type="GO" id="GO:0071972">
    <property type="term" value="F:peptidoglycan L,D-transpeptidase activity"/>
    <property type="evidence" value="ECO:0007669"/>
    <property type="project" value="TreeGrafter"/>
</dbReference>
<dbReference type="PROSITE" id="PS52029">
    <property type="entry name" value="LD_TPASE"/>
    <property type="match status" value="1"/>
</dbReference>
<evidence type="ECO:0000259" key="8">
    <source>
        <dbReference type="PROSITE" id="PS52029"/>
    </source>
</evidence>
<comment type="pathway">
    <text evidence="1 6">Cell wall biogenesis; peptidoglycan biosynthesis.</text>
</comment>
<evidence type="ECO:0000256" key="1">
    <source>
        <dbReference type="ARBA" id="ARBA00004752"/>
    </source>
</evidence>
<keyword evidence="5 6" id="KW-0961">Cell wall biogenesis/degradation</keyword>
<evidence type="ECO:0000256" key="2">
    <source>
        <dbReference type="ARBA" id="ARBA00022679"/>
    </source>
</evidence>
<feature type="active site" description="Proton donor/acceptor" evidence="6">
    <location>
        <position position="693"/>
    </location>
</feature>
<dbReference type="InterPro" id="IPR038063">
    <property type="entry name" value="Transpep_catalytic_dom"/>
</dbReference>
<gene>
    <name evidence="9" type="ORF">CGZ94_15415</name>
</gene>
<evidence type="ECO:0000313" key="10">
    <source>
        <dbReference type="Proteomes" id="UP000215896"/>
    </source>
</evidence>
<proteinExistence type="predicted"/>
<dbReference type="PANTHER" id="PTHR30582:SF33">
    <property type="entry name" value="EXPORTED PROTEIN"/>
    <property type="match status" value="1"/>
</dbReference>
<evidence type="ECO:0000313" key="9">
    <source>
        <dbReference type="EMBL" id="OYO11790.1"/>
    </source>
</evidence>
<organism evidence="9 10">
    <name type="scientific">Enemella evansiae</name>
    <dbReference type="NCBI Taxonomy" id="2016499"/>
    <lineage>
        <taxon>Bacteria</taxon>
        <taxon>Bacillati</taxon>
        <taxon>Actinomycetota</taxon>
        <taxon>Actinomycetes</taxon>
        <taxon>Propionibacteriales</taxon>
        <taxon>Propionibacteriaceae</taxon>
        <taxon>Enemella</taxon>
    </lineage>
</organism>
<dbReference type="AlphaFoldDB" id="A0A255G769"/>
<reference evidence="9 10" key="1">
    <citation type="submission" date="2017-07" db="EMBL/GenBank/DDBJ databases">
        <title>Draft whole genome sequences of clinical Proprionibacteriaceae strains.</title>
        <authorList>
            <person name="Bernier A.-M."/>
            <person name="Bernard K."/>
            <person name="Domingo M.-C."/>
        </authorList>
    </citation>
    <scope>NUCLEOTIDE SEQUENCE [LARGE SCALE GENOMIC DNA]</scope>
    <source>
        <strain evidence="9 10">NML 030167</strain>
    </source>
</reference>
<sequence>MALPGLAHAAPTPTPAVSTPTPGATATPRATASPSPARSASPSGTPSAAPSARVAATPAATATPTPGPTPTANPIGTPQIQALWLAEGGPAGWLGNKVGDEVAVPGGVKQVFDGGDIYYSAGTGAHWIKGTIRAKYDALGGAGSALGLPKTNEKDSSRRAGAKVQDFANGLMIWTPDNGAWGLSGKIASKYLQLDAEGGALGLPTSDEFAGQNNTRVQRFGNGLIVLNRDTNEAWSVQGSILQRYGDYGWEGGVLGRPTSDEFTGQNGARVSTFERGLIIWTPETGAHAVYGSIMTKYGAKGWEGGELGAPTSEEFDAGRDGRVQNFQNGYIIWSAATGAYAVQGRIAADYATLNWERGPLGLPISDEFDGARPGTRISRFQGGIIVYTAETDAHAVYGSIYETYGAYAWESGVLGVPATDEFGGGRGSRVQNFTGGQILWSPGTGAHAVYGRIAAKFAELGWENGPLGLPLTPEFDAARETKVQNFQGGQIVFSQRTDAHAVYGSIYQTYADLGWEAGVMGPPTTDEFNGQNGARVNAFENGGIIIWTPRTGADAVRGLMLEEYGRRGWEGGELGAPISNETPIPGGWAQDFERARLEFVDGRFNVIWPGPKVDPRCMTGRVMCISKSDRKLRWMIDGKVLKEMDARFGAEATPTREAEFRVFSKVRDEVSWMYGNTPMPFAMYFSGGQAVHYSYDFAARGYAGASHGCVNIRDWDGIQWLFDTQVRIGDKVVVYW</sequence>
<keyword evidence="3 6" id="KW-0133">Cell shape</keyword>
<dbReference type="Pfam" id="PF08310">
    <property type="entry name" value="LGFP"/>
    <property type="match status" value="9"/>
</dbReference>
<feature type="compositionally biased region" description="Low complexity" evidence="7">
    <location>
        <begin position="9"/>
        <end position="64"/>
    </location>
</feature>
<keyword evidence="2" id="KW-0808">Transferase</keyword>
<protein>
    <recommendedName>
        <fullName evidence="8">L,D-TPase catalytic domain-containing protein</fullName>
    </recommendedName>
</protein>
<dbReference type="Pfam" id="PF03734">
    <property type="entry name" value="YkuD"/>
    <property type="match status" value="1"/>
</dbReference>
<dbReference type="GO" id="GO:0008360">
    <property type="term" value="P:regulation of cell shape"/>
    <property type="evidence" value="ECO:0007669"/>
    <property type="project" value="UniProtKB-UniRule"/>
</dbReference>
<evidence type="ECO:0000256" key="6">
    <source>
        <dbReference type="PROSITE-ProRule" id="PRU01373"/>
    </source>
</evidence>
<comment type="caution">
    <text evidence="9">The sequence shown here is derived from an EMBL/GenBank/DDBJ whole genome shotgun (WGS) entry which is preliminary data.</text>
</comment>
<dbReference type="InterPro" id="IPR050979">
    <property type="entry name" value="LD-transpeptidase"/>
</dbReference>
<feature type="domain" description="L,D-TPase catalytic" evidence="8">
    <location>
        <begin position="622"/>
        <end position="736"/>
    </location>
</feature>
<dbReference type="GO" id="GO:0018104">
    <property type="term" value="P:peptidoglycan-protein cross-linking"/>
    <property type="evidence" value="ECO:0007669"/>
    <property type="project" value="TreeGrafter"/>
</dbReference>
<dbReference type="GO" id="GO:0016740">
    <property type="term" value="F:transferase activity"/>
    <property type="evidence" value="ECO:0007669"/>
    <property type="project" value="UniProtKB-KW"/>
</dbReference>
<evidence type="ECO:0000256" key="7">
    <source>
        <dbReference type="SAM" id="MobiDB-lite"/>
    </source>
</evidence>
<dbReference type="UniPathway" id="UPA00219"/>